<gene>
    <name evidence="3" type="ORF">GPX89_08115</name>
</gene>
<dbReference type="RefSeq" id="WP_157386590.1">
    <property type="nucleotide sequence ID" value="NZ_WRPP01000001.1"/>
</dbReference>
<comment type="caution">
    <text evidence="3">The sequence shown here is derived from an EMBL/GenBank/DDBJ whole genome shotgun (WGS) entry which is preliminary data.</text>
</comment>
<dbReference type="InterPro" id="IPR052336">
    <property type="entry name" value="MlaD_Phospholipid_Transporter"/>
</dbReference>
<organism evidence="3 4">
    <name type="scientific">Nocardia terrae</name>
    <dbReference type="NCBI Taxonomy" id="2675851"/>
    <lineage>
        <taxon>Bacteria</taxon>
        <taxon>Bacillati</taxon>
        <taxon>Actinomycetota</taxon>
        <taxon>Actinomycetes</taxon>
        <taxon>Mycobacteriales</taxon>
        <taxon>Nocardiaceae</taxon>
        <taxon>Nocardia</taxon>
    </lineage>
</organism>
<evidence type="ECO:0000259" key="2">
    <source>
        <dbReference type="Pfam" id="PF02470"/>
    </source>
</evidence>
<evidence type="ECO:0000256" key="1">
    <source>
        <dbReference type="SAM" id="Phobius"/>
    </source>
</evidence>
<keyword evidence="1" id="KW-0472">Membrane</keyword>
<keyword evidence="1" id="KW-0812">Transmembrane</keyword>
<dbReference type="Pfam" id="PF02470">
    <property type="entry name" value="MlaD"/>
    <property type="match status" value="1"/>
</dbReference>
<protein>
    <submittedName>
        <fullName evidence="3">MCE family protein</fullName>
    </submittedName>
</protein>
<dbReference type="PANTHER" id="PTHR33371:SF4">
    <property type="entry name" value="INTERMEMBRANE PHOSPHOLIPID TRANSPORT SYSTEM BINDING PROTEIN MLAD"/>
    <property type="match status" value="1"/>
</dbReference>
<dbReference type="GO" id="GO:0005576">
    <property type="term" value="C:extracellular region"/>
    <property type="evidence" value="ECO:0007669"/>
    <property type="project" value="TreeGrafter"/>
</dbReference>
<accession>A0A7K1USF7</accession>
<proteinExistence type="predicted"/>
<keyword evidence="4" id="KW-1185">Reference proteome</keyword>
<dbReference type="EMBL" id="WRPP01000001">
    <property type="protein sequence ID" value="MVU77211.1"/>
    <property type="molecule type" value="Genomic_DNA"/>
</dbReference>
<evidence type="ECO:0000313" key="4">
    <source>
        <dbReference type="Proteomes" id="UP000466794"/>
    </source>
</evidence>
<sequence length="366" mass="38157">MKRFLGSQGFVTTVGVALLVVVAVAGYLLTFDPLKKTLSYCAIMPDSIGLYPGNNVTMLGMPVGVVAAVEPENGSVRVSFTVDAAHPLRGQVTATTVSDTLVADRDLEVLGDNASSAGWPTGTCITKTFTPKSITQTLQAFADLAGQLDGGGDPAQQNRLRDAVRAFDKSTTGTGPQLNQLIKGLGAALDRPDAAIGHLSDALDAFASLAQSVSLNWGDIKVALTQANEGIGFINSVWGQTVKIVDSLLVILPWFNTIAHKYGRSILDGLDAAVPKLTLLSAGLDSLQQLLQMIPAVVSAFSRFVDPRSGQVKIGYAPPRVVLAPETAGRVCAAVEALLPGRCRDGGNSVAEVDLVPLVLGLAGVR</sequence>
<keyword evidence="1" id="KW-1133">Transmembrane helix</keyword>
<feature type="transmembrane region" description="Helical" evidence="1">
    <location>
        <begin position="9"/>
        <end position="29"/>
    </location>
</feature>
<dbReference type="AlphaFoldDB" id="A0A7K1USF7"/>
<feature type="domain" description="Mce/MlaD" evidence="2">
    <location>
        <begin position="40"/>
        <end position="105"/>
    </location>
</feature>
<evidence type="ECO:0000313" key="3">
    <source>
        <dbReference type="EMBL" id="MVU77211.1"/>
    </source>
</evidence>
<reference evidence="3 4" key="1">
    <citation type="submission" date="2019-12" db="EMBL/GenBank/DDBJ databases">
        <title>Nocardia sp. nov. ET3-3 isolated from soil.</title>
        <authorList>
            <person name="Kanchanasin P."/>
            <person name="Tanasupawat S."/>
            <person name="Yuki M."/>
            <person name="Kudo T."/>
        </authorList>
    </citation>
    <scope>NUCLEOTIDE SEQUENCE [LARGE SCALE GENOMIC DNA]</scope>
    <source>
        <strain evidence="3 4">ET3-3</strain>
    </source>
</reference>
<dbReference type="Proteomes" id="UP000466794">
    <property type="component" value="Unassembled WGS sequence"/>
</dbReference>
<name>A0A7K1USF7_9NOCA</name>
<dbReference type="InterPro" id="IPR003399">
    <property type="entry name" value="Mce/MlaD"/>
</dbReference>
<dbReference type="PANTHER" id="PTHR33371">
    <property type="entry name" value="INTERMEMBRANE PHOSPHOLIPID TRANSPORT SYSTEM BINDING PROTEIN MLAD-RELATED"/>
    <property type="match status" value="1"/>
</dbReference>